<keyword evidence="3" id="KW-1185">Reference proteome</keyword>
<feature type="compositionally biased region" description="Polar residues" evidence="1">
    <location>
        <begin position="62"/>
        <end position="71"/>
    </location>
</feature>
<feature type="compositionally biased region" description="Polar residues" evidence="1">
    <location>
        <begin position="92"/>
        <end position="101"/>
    </location>
</feature>
<name>K0T5D8_THAOC</name>
<protein>
    <submittedName>
        <fullName evidence="2">Uncharacterized protein</fullName>
    </submittedName>
</protein>
<dbReference type="AlphaFoldDB" id="K0T5D8"/>
<evidence type="ECO:0000313" key="3">
    <source>
        <dbReference type="Proteomes" id="UP000266841"/>
    </source>
</evidence>
<dbReference type="Proteomes" id="UP000266841">
    <property type="component" value="Unassembled WGS sequence"/>
</dbReference>
<sequence length="163" mass="17930">MTATAEENPVLKRSHPPDAAICPLLRRWRPSLTTWSATAAALPRQTISPSCTRTPSLMEPANNITITTPMTGGQGKGAPAKAPPRQLAGQLSRRSTQNRITILQRAGGPCEPTRTPQRKVATSGPRSKSRREVLLPRHRPTYLHHTHRKSPSPRPGLDDYTLR</sequence>
<dbReference type="EMBL" id="AGNL01004046">
    <property type="protein sequence ID" value="EJK73988.1"/>
    <property type="molecule type" value="Genomic_DNA"/>
</dbReference>
<feature type="compositionally biased region" description="Basic residues" evidence="1">
    <location>
        <begin position="136"/>
        <end position="151"/>
    </location>
</feature>
<feature type="region of interest" description="Disordered" evidence="1">
    <location>
        <begin position="46"/>
        <end position="163"/>
    </location>
</feature>
<organism evidence="2 3">
    <name type="scientific">Thalassiosira oceanica</name>
    <name type="common">Marine diatom</name>
    <dbReference type="NCBI Taxonomy" id="159749"/>
    <lineage>
        <taxon>Eukaryota</taxon>
        <taxon>Sar</taxon>
        <taxon>Stramenopiles</taxon>
        <taxon>Ochrophyta</taxon>
        <taxon>Bacillariophyta</taxon>
        <taxon>Coscinodiscophyceae</taxon>
        <taxon>Thalassiosirophycidae</taxon>
        <taxon>Thalassiosirales</taxon>
        <taxon>Thalassiosiraceae</taxon>
        <taxon>Thalassiosira</taxon>
    </lineage>
</organism>
<proteinExistence type="predicted"/>
<gene>
    <name evidence="2" type="ORF">THAOC_04363</name>
</gene>
<evidence type="ECO:0000256" key="1">
    <source>
        <dbReference type="SAM" id="MobiDB-lite"/>
    </source>
</evidence>
<accession>K0T5D8</accession>
<reference evidence="2 3" key="1">
    <citation type="journal article" date="2012" name="Genome Biol.">
        <title>Genome and low-iron response of an oceanic diatom adapted to chronic iron limitation.</title>
        <authorList>
            <person name="Lommer M."/>
            <person name="Specht M."/>
            <person name="Roy A.S."/>
            <person name="Kraemer L."/>
            <person name="Andreson R."/>
            <person name="Gutowska M.A."/>
            <person name="Wolf J."/>
            <person name="Bergner S.V."/>
            <person name="Schilhabel M.B."/>
            <person name="Klostermeier U.C."/>
            <person name="Beiko R.G."/>
            <person name="Rosenstiel P."/>
            <person name="Hippler M."/>
            <person name="Laroche J."/>
        </authorList>
    </citation>
    <scope>NUCLEOTIDE SEQUENCE [LARGE SCALE GENOMIC DNA]</scope>
    <source>
        <strain evidence="2 3">CCMP1005</strain>
    </source>
</reference>
<comment type="caution">
    <text evidence="2">The sequence shown here is derived from an EMBL/GenBank/DDBJ whole genome shotgun (WGS) entry which is preliminary data.</text>
</comment>
<evidence type="ECO:0000313" key="2">
    <source>
        <dbReference type="EMBL" id="EJK73988.1"/>
    </source>
</evidence>
<feature type="compositionally biased region" description="Polar residues" evidence="1">
    <location>
        <begin position="46"/>
        <end position="55"/>
    </location>
</feature>